<keyword evidence="7 11" id="KW-0143">Chaperone</keyword>
<dbReference type="Pfam" id="PF05698">
    <property type="entry name" value="Trigger_C"/>
    <property type="match status" value="1"/>
</dbReference>
<evidence type="ECO:0000256" key="6">
    <source>
        <dbReference type="ARBA" id="ARBA00023110"/>
    </source>
</evidence>
<gene>
    <name evidence="11 15" type="primary">tig</name>
    <name evidence="15" type="ORF">THMIRHAM_11090</name>
</gene>
<dbReference type="Pfam" id="PF00254">
    <property type="entry name" value="FKBP_C"/>
    <property type="match status" value="1"/>
</dbReference>
<comment type="catalytic activity">
    <reaction evidence="1 11 12">
        <text>[protein]-peptidylproline (omega=180) = [protein]-peptidylproline (omega=0)</text>
        <dbReference type="Rhea" id="RHEA:16237"/>
        <dbReference type="Rhea" id="RHEA-COMP:10747"/>
        <dbReference type="Rhea" id="RHEA-COMP:10748"/>
        <dbReference type="ChEBI" id="CHEBI:83833"/>
        <dbReference type="ChEBI" id="CHEBI:83834"/>
        <dbReference type="EC" id="5.2.1.8"/>
    </reaction>
</comment>
<dbReference type="InterPro" id="IPR005215">
    <property type="entry name" value="Trig_fac"/>
</dbReference>
<dbReference type="Gene3D" id="1.10.3120.10">
    <property type="entry name" value="Trigger factor, C-terminal domain"/>
    <property type="match status" value="1"/>
</dbReference>
<dbReference type="InterPro" id="IPR046357">
    <property type="entry name" value="PPIase_dom_sf"/>
</dbReference>
<dbReference type="InterPro" id="IPR036611">
    <property type="entry name" value="Trigger_fac_ribosome-bd_sf"/>
</dbReference>
<accession>A0ABM7MD21</accession>
<evidence type="ECO:0000259" key="14">
    <source>
        <dbReference type="PROSITE" id="PS50059"/>
    </source>
</evidence>
<dbReference type="InterPro" id="IPR027304">
    <property type="entry name" value="Trigger_fact/SurA_dom_sf"/>
</dbReference>
<keyword evidence="5 11" id="KW-0132">Cell division</keyword>
<comment type="function">
    <text evidence="11">Involved in protein export. Acts as a chaperone by maintaining the newly synthesized protein in an open conformation. Functions as a peptidyl-prolyl cis-trans isomerase.</text>
</comment>
<dbReference type="Gene3D" id="3.30.70.1050">
    <property type="entry name" value="Trigger factor ribosome-binding domain"/>
    <property type="match status" value="1"/>
</dbReference>
<evidence type="ECO:0000256" key="10">
    <source>
        <dbReference type="ARBA" id="ARBA00029986"/>
    </source>
</evidence>
<dbReference type="RefSeq" id="WP_237264417.1">
    <property type="nucleotide sequence ID" value="NZ_AP024202.1"/>
</dbReference>
<name>A0ABM7MD21_9GAMM</name>
<evidence type="ECO:0000256" key="9">
    <source>
        <dbReference type="ARBA" id="ARBA00023306"/>
    </source>
</evidence>
<dbReference type="NCBIfam" id="TIGR00115">
    <property type="entry name" value="tig"/>
    <property type="match status" value="1"/>
</dbReference>
<comment type="similarity">
    <text evidence="2 11 13">Belongs to the FKBP-type PPIase family. Tig subfamily.</text>
</comment>
<dbReference type="InterPro" id="IPR008881">
    <property type="entry name" value="Trigger_fac_ribosome-bd_bac"/>
</dbReference>
<evidence type="ECO:0000256" key="11">
    <source>
        <dbReference type="HAMAP-Rule" id="MF_00303"/>
    </source>
</evidence>
<dbReference type="EC" id="5.2.1.8" evidence="3 11"/>
<keyword evidence="11" id="KW-0963">Cytoplasm</keyword>
<organism evidence="15 16">
    <name type="scientific">Thiomicrorhabdus immobilis</name>
    <dbReference type="NCBI Taxonomy" id="2791037"/>
    <lineage>
        <taxon>Bacteria</taxon>
        <taxon>Pseudomonadati</taxon>
        <taxon>Pseudomonadota</taxon>
        <taxon>Gammaproteobacteria</taxon>
        <taxon>Thiotrichales</taxon>
        <taxon>Piscirickettsiaceae</taxon>
        <taxon>Thiomicrorhabdus</taxon>
    </lineage>
</organism>
<dbReference type="SUPFAM" id="SSF109998">
    <property type="entry name" value="Triger factor/SurA peptide-binding domain-like"/>
    <property type="match status" value="1"/>
</dbReference>
<dbReference type="Gene3D" id="3.10.50.40">
    <property type="match status" value="1"/>
</dbReference>
<dbReference type="PANTHER" id="PTHR30560">
    <property type="entry name" value="TRIGGER FACTOR CHAPERONE AND PEPTIDYL-PROLYL CIS/TRANS ISOMERASE"/>
    <property type="match status" value="1"/>
</dbReference>
<dbReference type="PIRSF" id="PIRSF003095">
    <property type="entry name" value="Trigger_factor"/>
    <property type="match status" value="1"/>
</dbReference>
<dbReference type="InterPro" id="IPR001179">
    <property type="entry name" value="PPIase_FKBP_dom"/>
</dbReference>
<dbReference type="SUPFAM" id="SSF102735">
    <property type="entry name" value="Trigger factor ribosome-binding domain"/>
    <property type="match status" value="1"/>
</dbReference>
<dbReference type="PROSITE" id="PS50059">
    <property type="entry name" value="FKBP_PPIASE"/>
    <property type="match status" value="1"/>
</dbReference>
<evidence type="ECO:0000256" key="2">
    <source>
        <dbReference type="ARBA" id="ARBA00005464"/>
    </source>
</evidence>
<dbReference type="InterPro" id="IPR008880">
    <property type="entry name" value="Trigger_fac_C"/>
</dbReference>
<evidence type="ECO:0000256" key="1">
    <source>
        <dbReference type="ARBA" id="ARBA00000971"/>
    </source>
</evidence>
<evidence type="ECO:0000256" key="8">
    <source>
        <dbReference type="ARBA" id="ARBA00023235"/>
    </source>
</evidence>
<keyword evidence="8 11" id="KW-0413">Isomerase</keyword>
<evidence type="ECO:0000256" key="5">
    <source>
        <dbReference type="ARBA" id="ARBA00022618"/>
    </source>
</evidence>
<dbReference type="PANTHER" id="PTHR30560:SF3">
    <property type="entry name" value="TRIGGER FACTOR-LIKE PROTEIN TIG, CHLOROPLASTIC"/>
    <property type="match status" value="1"/>
</dbReference>
<dbReference type="InterPro" id="IPR037041">
    <property type="entry name" value="Trigger_fac_C_sf"/>
</dbReference>
<dbReference type="SUPFAM" id="SSF54534">
    <property type="entry name" value="FKBP-like"/>
    <property type="match status" value="1"/>
</dbReference>
<sequence>MQVTVEKPEQGLEHKMTVTFPSENLNSAVDKRLNEIRRTVKMDGFRPGKVPLSVVKKRHGAQVHQEVMGEALQKAFYDATEQEGIQVAGYPMFDSLDDKDGEVTFVARFEVYPEITLPEFSGVKLETIKAEVTDKDVENMITRLREQRMAWKPSKSAAKKAKAGEQVIIDFTGKIDGEVFEGGSAENVPLELGSGRMIPGFEDGIIGMKKGEEKAIEVTFPEDYHADSLKGKTAVFDITVHSVSTKVLPEVDEEFVKSFGVEDGTEASLIKEIKDSMEKELARAVESKNRAAALKALQSIVDVELPKSLIDQEVKNLMDRAVQSMQQQGVKPEDVKIEAAHFEDEAKERVKLGLVLGDIIKANNLEASNEEVEAYITEQASSYEDPSEVVNWYAQNPGARSEIRAILVEGKVAAKIIAEAKVKEVSKTFEEVINTPA</sequence>
<evidence type="ECO:0000256" key="4">
    <source>
        <dbReference type="ARBA" id="ARBA00016902"/>
    </source>
</evidence>
<evidence type="ECO:0000313" key="16">
    <source>
        <dbReference type="Proteomes" id="UP001054820"/>
    </source>
</evidence>
<evidence type="ECO:0000256" key="12">
    <source>
        <dbReference type="PROSITE-ProRule" id="PRU00277"/>
    </source>
</evidence>
<keyword evidence="16" id="KW-1185">Reference proteome</keyword>
<reference evidence="15" key="1">
    <citation type="journal article" date="2022" name="Arch. Microbiol.">
        <title>Thiomicrorhabdus immobilis sp. nov., a mesophilic sulfur-oxidizing bacterium isolated from sediment of a brackish lake in northern Japan.</title>
        <authorList>
            <person name="Kojima H."/>
            <person name="Mochizuki J."/>
            <person name="Kanda M."/>
            <person name="Watanabe T."/>
            <person name="Fukui M."/>
        </authorList>
    </citation>
    <scope>NUCLEOTIDE SEQUENCE</scope>
    <source>
        <strain evidence="15">Am19</strain>
    </source>
</reference>
<protein>
    <recommendedName>
        <fullName evidence="4 11">Trigger factor</fullName>
        <shortName evidence="11">TF</shortName>
        <ecNumber evidence="3 11">5.2.1.8</ecNumber>
    </recommendedName>
    <alternativeName>
        <fullName evidence="10 11">PPIase</fullName>
    </alternativeName>
</protein>
<evidence type="ECO:0000256" key="7">
    <source>
        <dbReference type="ARBA" id="ARBA00023186"/>
    </source>
</evidence>
<proteinExistence type="inferred from homology"/>
<dbReference type="Proteomes" id="UP001054820">
    <property type="component" value="Chromosome"/>
</dbReference>
<evidence type="ECO:0000313" key="15">
    <source>
        <dbReference type="EMBL" id="BCN93324.1"/>
    </source>
</evidence>
<keyword evidence="6 11" id="KW-0697">Rotamase</keyword>
<comment type="domain">
    <text evidence="11">Consists of 3 domains; the N-terminus binds the ribosome, the middle domain has PPIase activity, while the C-terminus has intrinsic chaperone activity on its own.</text>
</comment>
<evidence type="ECO:0000256" key="13">
    <source>
        <dbReference type="RuleBase" id="RU003914"/>
    </source>
</evidence>
<comment type="subcellular location">
    <subcellularLocation>
        <location evidence="11">Cytoplasm</location>
    </subcellularLocation>
    <text evidence="11">About half TF is bound to the ribosome near the polypeptide exit tunnel while the other half is free in the cytoplasm.</text>
</comment>
<dbReference type="Pfam" id="PF05697">
    <property type="entry name" value="Trigger_N"/>
    <property type="match status" value="1"/>
</dbReference>
<dbReference type="EMBL" id="AP024202">
    <property type="protein sequence ID" value="BCN93324.1"/>
    <property type="molecule type" value="Genomic_DNA"/>
</dbReference>
<keyword evidence="9 11" id="KW-0131">Cell cycle</keyword>
<evidence type="ECO:0000256" key="3">
    <source>
        <dbReference type="ARBA" id="ARBA00013194"/>
    </source>
</evidence>
<feature type="domain" description="PPIase FKBP-type" evidence="14">
    <location>
        <begin position="164"/>
        <end position="244"/>
    </location>
</feature>
<dbReference type="HAMAP" id="MF_00303">
    <property type="entry name" value="Trigger_factor_Tig"/>
    <property type="match status" value="1"/>
</dbReference>